<dbReference type="KEGG" id="hro:HELRODRAFT_184559"/>
<keyword evidence="5" id="KW-1185">Reference proteome</keyword>
<accession>T1FLH0</accession>
<keyword evidence="2" id="KW-0812">Transmembrane</keyword>
<reference evidence="3 5" key="2">
    <citation type="journal article" date="2013" name="Nature">
        <title>Insights into bilaterian evolution from three spiralian genomes.</title>
        <authorList>
            <person name="Simakov O."/>
            <person name="Marletaz F."/>
            <person name="Cho S.J."/>
            <person name="Edsinger-Gonzales E."/>
            <person name="Havlak P."/>
            <person name="Hellsten U."/>
            <person name="Kuo D.H."/>
            <person name="Larsson T."/>
            <person name="Lv J."/>
            <person name="Arendt D."/>
            <person name="Savage R."/>
            <person name="Osoegawa K."/>
            <person name="de Jong P."/>
            <person name="Grimwood J."/>
            <person name="Chapman J.A."/>
            <person name="Shapiro H."/>
            <person name="Aerts A."/>
            <person name="Otillar R.P."/>
            <person name="Terry A.Y."/>
            <person name="Boore J.L."/>
            <person name="Grigoriev I.V."/>
            <person name="Lindberg D.R."/>
            <person name="Seaver E.C."/>
            <person name="Weisblat D.A."/>
            <person name="Putnam N.H."/>
            <person name="Rokhsar D.S."/>
        </authorList>
    </citation>
    <scope>NUCLEOTIDE SEQUENCE</scope>
</reference>
<dbReference type="PANTHER" id="PTHR45638">
    <property type="entry name" value="CYCLIC NUCLEOTIDE-GATED CATION CHANNEL SUBUNIT A"/>
    <property type="match status" value="1"/>
</dbReference>
<dbReference type="InterPro" id="IPR050866">
    <property type="entry name" value="CNG_cation_channel"/>
</dbReference>
<evidence type="ECO:0000256" key="2">
    <source>
        <dbReference type="SAM" id="Phobius"/>
    </source>
</evidence>
<dbReference type="Proteomes" id="UP000015101">
    <property type="component" value="Unassembled WGS sequence"/>
</dbReference>
<dbReference type="CTD" id="20209669"/>
<dbReference type="AlphaFoldDB" id="T1FLH0"/>
<dbReference type="InParanoid" id="T1FLH0"/>
<dbReference type="SUPFAM" id="SSF81324">
    <property type="entry name" value="Voltage-gated potassium channels"/>
    <property type="match status" value="1"/>
</dbReference>
<reference evidence="5" key="1">
    <citation type="submission" date="2012-12" db="EMBL/GenBank/DDBJ databases">
        <authorList>
            <person name="Hellsten U."/>
            <person name="Grimwood J."/>
            <person name="Chapman J.A."/>
            <person name="Shapiro H."/>
            <person name="Aerts A."/>
            <person name="Otillar R.P."/>
            <person name="Terry A.Y."/>
            <person name="Boore J.L."/>
            <person name="Simakov O."/>
            <person name="Marletaz F."/>
            <person name="Cho S.-J."/>
            <person name="Edsinger-Gonzales E."/>
            <person name="Havlak P."/>
            <person name="Kuo D.-H."/>
            <person name="Larsson T."/>
            <person name="Lv J."/>
            <person name="Arendt D."/>
            <person name="Savage R."/>
            <person name="Osoegawa K."/>
            <person name="de Jong P."/>
            <person name="Lindberg D.R."/>
            <person name="Seaver E.C."/>
            <person name="Weisblat D.A."/>
            <person name="Putnam N.H."/>
            <person name="Grigoriev I.V."/>
            <person name="Rokhsar D.S."/>
        </authorList>
    </citation>
    <scope>NUCLEOTIDE SEQUENCE</scope>
</reference>
<dbReference type="Gene3D" id="1.10.287.70">
    <property type="match status" value="1"/>
</dbReference>
<dbReference type="eggNOG" id="KOG0500">
    <property type="taxonomic scope" value="Eukaryota"/>
</dbReference>
<feature type="region of interest" description="Disordered" evidence="1">
    <location>
        <begin position="1"/>
        <end position="29"/>
    </location>
</feature>
<keyword evidence="2" id="KW-1133">Transmembrane helix</keyword>
<dbReference type="GO" id="GO:0005221">
    <property type="term" value="F:intracellularly cyclic nucleotide-activated monoatomic cation channel activity"/>
    <property type="evidence" value="ECO:0007669"/>
    <property type="project" value="InterPro"/>
</dbReference>
<name>T1FLH0_HELRO</name>
<evidence type="ECO:0000256" key="1">
    <source>
        <dbReference type="SAM" id="MobiDB-lite"/>
    </source>
</evidence>
<dbReference type="GeneID" id="20209669"/>
<protein>
    <recommendedName>
        <fullName evidence="6">Ion transport domain-containing protein</fullName>
    </recommendedName>
</protein>
<dbReference type="EMBL" id="KB095869">
    <property type="protein sequence ID" value="ESO10469.1"/>
    <property type="molecule type" value="Genomic_DNA"/>
</dbReference>
<dbReference type="EnsemblMetazoa" id="HelroT184559">
    <property type="protein sequence ID" value="HelroP184559"/>
    <property type="gene ID" value="HelroG184559"/>
</dbReference>
<dbReference type="STRING" id="6412.T1FLH0"/>
<proteinExistence type="predicted"/>
<feature type="transmembrane region" description="Helical" evidence="2">
    <location>
        <begin position="67"/>
        <end position="92"/>
    </location>
</feature>
<sequence length="110" mass="12335">ISSQQHDSYKNQQNSQNSQKFHDTNSKSVTSRGDLDIFAVYLRSLYQSTMVLTTVGNLPEPNTKFGFAFAIFEFVFALLLFATILGHVANIVTSISAARKEFQVSGIWRP</sequence>
<dbReference type="RefSeq" id="XP_009011433.1">
    <property type="nucleotide sequence ID" value="XM_009013185.1"/>
</dbReference>
<gene>
    <name evidence="4" type="primary">20209669</name>
    <name evidence="3" type="ORF">HELRODRAFT_184559</name>
</gene>
<evidence type="ECO:0008006" key="6">
    <source>
        <dbReference type="Google" id="ProtNLM"/>
    </source>
</evidence>
<evidence type="ECO:0000313" key="3">
    <source>
        <dbReference type="EMBL" id="ESO10469.1"/>
    </source>
</evidence>
<evidence type="ECO:0000313" key="5">
    <source>
        <dbReference type="Proteomes" id="UP000015101"/>
    </source>
</evidence>
<dbReference type="HOGENOM" id="CLU_2177320_0_0_1"/>
<organism evidence="4 5">
    <name type="scientific">Helobdella robusta</name>
    <name type="common">Californian leech</name>
    <dbReference type="NCBI Taxonomy" id="6412"/>
    <lineage>
        <taxon>Eukaryota</taxon>
        <taxon>Metazoa</taxon>
        <taxon>Spiralia</taxon>
        <taxon>Lophotrochozoa</taxon>
        <taxon>Annelida</taxon>
        <taxon>Clitellata</taxon>
        <taxon>Hirudinea</taxon>
        <taxon>Rhynchobdellida</taxon>
        <taxon>Glossiphoniidae</taxon>
        <taxon>Helobdella</taxon>
    </lineage>
</organism>
<keyword evidence="2" id="KW-0472">Membrane</keyword>
<dbReference type="PANTHER" id="PTHR45638:SF4">
    <property type="entry name" value="CYCLIC NUCLEOTIDE-BINDING DOMAIN-CONTAINING PROTEIN"/>
    <property type="match status" value="1"/>
</dbReference>
<dbReference type="OrthoDB" id="421226at2759"/>
<reference evidence="4" key="3">
    <citation type="submission" date="2015-06" db="UniProtKB">
        <authorList>
            <consortium name="EnsemblMetazoa"/>
        </authorList>
    </citation>
    <scope>IDENTIFICATION</scope>
</reference>
<evidence type="ECO:0000313" key="4">
    <source>
        <dbReference type="EnsemblMetazoa" id="HelroP184559"/>
    </source>
</evidence>
<dbReference type="EMBL" id="AMQM01010725">
    <property type="status" value="NOT_ANNOTATED_CDS"/>
    <property type="molecule type" value="Genomic_DNA"/>
</dbReference>